<evidence type="ECO:0000259" key="2">
    <source>
        <dbReference type="Pfam" id="PF00188"/>
    </source>
</evidence>
<keyword evidence="4" id="KW-1185">Reference proteome</keyword>
<comment type="caution">
    <text evidence="3">The sequence shown here is derived from an EMBL/GenBank/DDBJ whole genome shotgun (WGS) entry which is preliminary data.</text>
</comment>
<evidence type="ECO:0000313" key="4">
    <source>
        <dbReference type="Proteomes" id="UP001597241"/>
    </source>
</evidence>
<name>A0ABW3WS27_9FLAO</name>
<dbReference type="InterPro" id="IPR014044">
    <property type="entry name" value="CAP_dom"/>
</dbReference>
<dbReference type="CDD" id="cd05379">
    <property type="entry name" value="CAP_bacterial"/>
    <property type="match status" value="1"/>
</dbReference>
<feature type="signal peptide" evidence="1">
    <location>
        <begin position="1"/>
        <end position="23"/>
    </location>
</feature>
<dbReference type="PANTHER" id="PTHR31157:SF1">
    <property type="entry name" value="SCP DOMAIN-CONTAINING PROTEIN"/>
    <property type="match status" value="1"/>
</dbReference>
<dbReference type="EMBL" id="JBHTMV010000004">
    <property type="protein sequence ID" value="MFD1294096.1"/>
    <property type="molecule type" value="Genomic_DNA"/>
</dbReference>
<dbReference type="PANTHER" id="PTHR31157">
    <property type="entry name" value="SCP DOMAIN-CONTAINING PROTEIN"/>
    <property type="match status" value="1"/>
</dbReference>
<dbReference type="Gene3D" id="3.40.33.10">
    <property type="entry name" value="CAP"/>
    <property type="match status" value="1"/>
</dbReference>
<reference evidence="4" key="1">
    <citation type="journal article" date="2019" name="Int. J. Syst. Evol. Microbiol.">
        <title>The Global Catalogue of Microorganisms (GCM) 10K type strain sequencing project: providing services to taxonomists for standard genome sequencing and annotation.</title>
        <authorList>
            <consortium name="The Broad Institute Genomics Platform"/>
            <consortium name="The Broad Institute Genome Sequencing Center for Infectious Disease"/>
            <person name="Wu L."/>
            <person name="Ma J."/>
        </authorList>
    </citation>
    <scope>NUCLEOTIDE SEQUENCE [LARGE SCALE GENOMIC DNA]</scope>
    <source>
        <strain evidence="4">CCUG 62221</strain>
    </source>
</reference>
<sequence>MKTLNKLLIPCVMLCFLFTSCSSDDDGIYFDETANAKVEYSEIELDILELVNNYRMSKGLISLKKLNIISSVAETHTVYMAEMNKVSHDYFPLRHQQLVEDADAKLVGENVGFGFGTAQGVFDAWIKSDSHREIIENSDYTHFGISTKKNNEGRNFFTQIFIER</sequence>
<protein>
    <submittedName>
        <fullName evidence="3">CAP domain-containing protein</fullName>
    </submittedName>
</protein>
<dbReference type="SUPFAM" id="SSF55797">
    <property type="entry name" value="PR-1-like"/>
    <property type="match status" value="1"/>
</dbReference>
<evidence type="ECO:0000313" key="3">
    <source>
        <dbReference type="EMBL" id="MFD1294096.1"/>
    </source>
</evidence>
<keyword evidence="1" id="KW-0732">Signal</keyword>
<dbReference type="InterPro" id="IPR035940">
    <property type="entry name" value="CAP_sf"/>
</dbReference>
<proteinExistence type="predicted"/>
<dbReference type="PROSITE" id="PS51257">
    <property type="entry name" value="PROKAR_LIPOPROTEIN"/>
    <property type="match status" value="1"/>
</dbReference>
<dbReference type="RefSeq" id="WP_386809289.1">
    <property type="nucleotide sequence ID" value="NZ_JBHTMV010000004.1"/>
</dbReference>
<organism evidence="3 4">
    <name type="scientific">Lutibacter holmesii</name>
    <dbReference type="NCBI Taxonomy" id="1137985"/>
    <lineage>
        <taxon>Bacteria</taxon>
        <taxon>Pseudomonadati</taxon>
        <taxon>Bacteroidota</taxon>
        <taxon>Flavobacteriia</taxon>
        <taxon>Flavobacteriales</taxon>
        <taxon>Flavobacteriaceae</taxon>
        <taxon>Lutibacter</taxon>
    </lineage>
</organism>
<feature type="domain" description="SCP" evidence="2">
    <location>
        <begin position="48"/>
        <end position="161"/>
    </location>
</feature>
<evidence type="ECO:0000256" key="1">
    <source>
        <dbReference type="SAM" id="SignalP"/>
    </source>
</evidence>
<dbReference type="Pfam" id="PF00188">
    <property type="entry name" value="CAP"/>
    <property type="match status" value="1"/>
</dbReference>
<accession>A0ABW3WS27</accession>
<feature type="chain" id="PRO_5047383596" evidence="1">
    <location>
        <begin position="24"/>
        <end position="164"/>
    </location>
</feature>
<dbReference type="Proteomes" id="UP001597241">
    <property type="component" value="Unassembled WGS sequence"/>
</dbReference>
<gene>
    <name evidence="3" type="ORF">ACFQ5N_09645</name>
</gene>